<keyword evidence="5 9" id="KW-0378">Hydrolase</keyword>
<gene>
    <name evidence="9" type="primary">rnj</name>
    <name evidence="12" type="ORF">CGLAU_07600</name>
</gene>
<dbReference type="InterPro" id="IPR001587">
    <property type="entry name" value="RNase_J_CS"/>
</dbReference>
<comment type="similarity">
    <text evidence="9">Belongs to the metallo-beta-lactamase superfamily. RNA-metabolizing metallo-beta-lactamase-like family. Bacterial RNase J subfamily.</text>
</comment>
<dbReference type="EC" id="3.1.-.-" evidence="9"/>
<evidence type="ECO:0000313" key="12">
    <source>
        <dbReference type="EMBL" id="AQQ15475.1"/>
    </source>
</evidence>
<dbReference type="GO" id="GO:0004521">
    <property type="term" value="F:RNA endonuclease activity"/>
    <property type="evidence" value="ECO:0007669"/>
    <property type="project" value="UniProtKB-UniRule"/>
</dbReference>
<dbReference type="Pfam" id="PF22505">
    <property type="entry name" value="RNase_J_b_CASP"/>
    <property type="match status" value="1"/>
</dbReference>
<sequence length="689" mass="74012">MNEPRNRARKVTRKAGPPESADQQPVFQAPENPASNQGGTGDSVAAANNGNGHGGNSRGQNGNGGHDGNGGGNGGNGNSGGRNRRRGRGRGGQGGGGDRRNPVKQMQGADLTKRLPAPPKAANGTLRIYALGGISEVGRNMTVFEYDGRLLIVDCGVLFPNSGEPGVDLVLPDFGPIENKMDKVEALIVTHGHEDHIGAIPWLLKLRPDIPIYSSRFTNALIAAKTKEHRQRPKLHEVNKDSDINVGPFRLRFWHVNHSIPECLGVSIKTGAGHVVMTGDVKVDQTPYDGKPTDIPALARLGDEGIDLFMCDSTNATIPGISASEAGIEETLTRLVSQARQRVVIASFASNVARVQMAINAAVANHRKVAFNGRSMMRNMEIAEKMSLLKAPKGTIIPIEEAAKMAPHKTLLITTGTQGEPMAALSRMSRREHRQITVRDGDTIILSSSLIPGNEEAVFAVINNLAQIGANVITNTDAHVHASGHGYAGELLMLYNAARPTCAMPVHGEWRHMRANKELAISTGVRPEFVALAQNGVVVDMQKGKVKVVGQYQVGQLYVDGETMGDVDPDVLADRTSLASGGVVSITCVIDDSTGRLLETPRVSTTGFSEDDRDFNKRVIEGVETVMGDLAAEGENDPYRMVQQLRRKVSRAIEQKYKREPVILPTVVPMAADNVPVDDNEVHATRESL</sequence>
<evidence type="ECO:0000256" key="1">
    <source>
        <dbReference type="ARBA" id="ARBA00022490"/>
    </source>
</evidence>
<proteinExistence type="inferred from homology"/>
<dbReference type="PANTHER" id="PTHR43694:SF1">
    <property type="entry name" value="RIBONUCLEASE J"/>
    <property type="match status" value="1"/>
</dbReference>
<dbReference type="InterPro" id="IPR036866">
    <property type="entry name" value="RibonucZ/Hydroxyglut_hydro"/>
</dbReference>
<accession>A0A1Q2HXA1</accession>
<dbReference type="InterPro" id="IPR041636">
    <property type="entry name" value="RNase_J_C"/>
</dbReference>
<keyword evidence="4 9" id="KW-0255">Endonuclease</keyword>
<dbReference type="GO" id="GO:0005737">
    <property type="term" value="C:cytoplasm"/>
    <property type="evidence" value="ECO:0007669"/>
    <property type="project" value="UniProtKB-SubCell"/>
</dbReference>
<dbReference type="InterPro" id="IPR042173">
    <property type="entry name" value="RNase_J_2"/>
</dbReference>
<evidence type="ECO:0000256" key="3">
    <source>
        <dbReference type="ARBA" id="ARBA00022723"/>
    </source>
</evidence>
<evidence type="ECO:0000256" key="10">
    <source>
        <dbReference type="SAM" id="MobiDB-lite"/>
    </source>
</evidence>
<organism evidence="12 13">
    <name type="scientific">Corynebacterium glaucum</name>
    <dbReference type="NCBI Taxonomy" id="187491"/>
    <lineage>
        <taxon>Bacteria</taxon>
        <taxon>Bacillati</taxon>
        <taxon>Actinomycetota</taxon>
        <taxon>Actinomycetes</taxon>
        <taxon>Mycobacteriales</taxon>
        <taxon>Corynebacteriaceae</taxon>
        <taxon>Corynebacterium</taxon>
    </lineage>
</organism>
<comment type="function">
    <text evidence="9">An RNase that has 5'-3' exonuclease and possibly endonuclease activity. Involved in maturation of rRNA and in some organisms also mRNA maturation and/or decay.</text>
</comment>
<evidence type="ECO:0000256" key="2">
    <source>
        <dbReference type="ARBA" id="ARBA00022722"/>
    </source>
</evidence>
<evidence type="ECO:0000259" key="11">
    <source>
        <dbReference type="SMART" id="SM00849"/>
    </source>
</evidence>
<dbReference type="Gene3D" id="3.40.50.10710">
    <property type="entry name" value="Metallo-hydrolase/oxidoreductase"/>
    <property type="match status" value="1"/>
</dbReference>
<dbReference type="InterPro" id="IPR011108">
    <property type="entry name" value="RMMBL"/>
</dbReference>
<dbReference type="RefSeq" id="WP_095660157.1">
    <property type="nucleotide sequence ID" value="NZ_CALTZW010000001.1"/>
</dbReference>
<evidence type="ECO:0000256" key="6">
    <source>
        <dbReference type="ARBA" id="ARBA00022833"/>
    </source>
</evidence>
<feature type="compositionally biased region" description="Gly residues" evidence="10">
    <location>
        <begin position="51"/>
        <end position="80"/>
    </location>
</feature>
<dbReference type="GO" id="GO:0003723">
    <property type="term" value="F:RNA binding"/>
    <property type="evidence" value="ECO:0007669"/>
    <property type="project" value="UniProtKB-UniRule"/>
</dbReference>
<comment type="subcellular location">
    <subcellularLocation>
        <location evidence="9">Cytoplasm</location>
    </subcellularLocation>
</comment>
<dbReference type="Pfam" id="PF12706">
    <property type="entry name" value="Lactamase_B_2"/>
    <property type="match status" value="1"/>
</dbReference>
<dbReference type="Pfam" id="PF07521">
    <property type="entry name" value="RMMBL"/>
    <property type="match status" value="1"/>
</dbReference>
<dbReference type="OrthoDB" id="9770211at2"/>
<dbReference type="Pfam" id="PF17770">
    <property type="entry name" value="RNase_J_C"/>
    <property type="match status" value="1"/>
</dbReference>
<protein>
    <recommendedName>
        <fullName evidence="9">Ribonuclease J</fullName>
        <shortName evidence="9">RNase J</shortName>
        <ecNumber evidence="9">3.1.-.-</ecNumber>
    </recommendedName>
</protein>
<comment type="subunit">
    <text evidence="9">Homodimer, may be a subunit of the RNA degradosome.</text>
</comment>
<evidence type="ECO:0000256" key="5">
    <source>
        <dbReference type="ARBA" id="ARBA00022801"/>
    </source>
</evidence>
<feature type="region of interest" description="Disordered" evidence="10">
    <location>
        <begin position="1"/>
        <end position="120"/>
    </location>
</feature>
<dbReference type="InterPro" id="IPR055132">
    <property type="entry name" value="RNase_J_b_CASP"/>
</dbReference>
<keyword evidence="8 9" id="KW-0694">RNA-binding</keyword>
<dbReference type="GO" id="GO:0004534">
    <property type="term" value="F:5'-3' RNA exonuclease activity"/>
    <property type="evidence" value="ECO:0007669"/>
    <property type="project" value="UniProtKB-UniRule"/>
</dbReference>
<feature type="domain" description="Metallo-beta-lactamase" evidence="11">
    <location>
        <begin position="138"/>
        <end position="332"/>
    </location>
</feature>
<keyword evidence="6" id="KW-0862">Zinc</keyword>
<evidence type="ECO:0000256" key="9">
    <source>
        <dbReference type="HAMAP-Rule" id="MF_01491"/>
    </source>
</evidence>
<dbReference type="SMART" id="SM00849">
    <property type="entry name" value="Lactamase_B"/>
    <property type="match status" value="1"/>
</dbReference>
<dbReference type="Proteomes" id="UP000217209">
    <property type="component" value="Chromosome"/>
</dbReference>
<evidence type="ECO:0000256" key="8">
    <source>
        <dbReference type="ARBA" id="ARBA00022884"/>
    </source>
</evidence>
<keyword evidence="9" id="KW-0698">rRNA processing</keyword>
<dbReference type="EMBL" id="CP019688">
    <property type="protein sequence ID" value="AQQ15475.1"/>
    <property type="molecule type" value="Genomic_DNA"/>
</dbReference>
<evidence type="ECO:0000256" key="7">
    <source>
        <dbReference type="ARBA" id="ARBA00022839"/>
    </source>
</evidence>
<keyword evidence="13" id="KW-1185">Reference proteome</keyword>
<dbReference type="PROSITE" id="PS01292">
    <property type="entry name" value="UPF0036"/>
    <property type="match status" value="1"/>
</dbReference>
<dbReference type="Gene3D" id="3.10.20.580">
    <property type="match status" value="1"/>
</dbReference>
<dbReference type="InterPro" id="IPR030854">
    <property type="entry name" value="RNase_J_bac"/>
</dbReference>
<evidence type="ECO:0000313" key="13">
    <source>
        <dbReference type="Proteomes" id="UP000217209"/>
    </source>
</evidence>
<keyword evidence="1 9" id="KW-0963">Cytoplasm</keyword>
<reference evidence="12 13" key="1">
    <citation type="submission" date="2016-12" db="EMBL/GenBank/DDBJ databases">
        <authorList>
            <person name="Song W.-J."/>
            <person name="Kurnit D.M."/>
        </authorList>
    </citation>
    <scope>NUCLEOTIDE SEQUENCE [LARGE SCALE GENOMIC DNA]</scope>
    <source>
        <strain evidence="12 13">DSM 30827</strain>
    </source>
</reference>
<dbReference type="HAMAP" id="MF_01491">
    <property type="entry name" value="RNase_J_bact"/>
    <property type="match status" value="1"/>
</dbReference>
<keyword evidence="7 9" id="KW-0269">Exonuclease</keyword>
<name>A0A1Q2HXA1_9CORY</name>
<keyword evidence="3" id="KW-0479">Metal-binding</keyword>
<dbReference type="SUPFAM" id="SSF56281">
    <property type="entry name" value="Metallo-hydrolase/oxidoreductase"/>
    <property type="match status" value="1"/>
</dbReference>
<dbReference type="Gene3D" id="3.60.15.10">
    <property type="entry name" value="Ribonuclease Z/Hydroxyacylglutathione hydrolase-like"/>
    <property type="match status" value="1"/>
</dbReference>
<dbReference type="PANTHER" id="PTHR43694">
    <property type="entry name" value="RIBONUCLEASE J"/>
    <property type="match status" value="1"/>
</dbReference>
<dbReference type="GO" id="GO:0008270">
    <property type="term" value="F:zinc ion binding"/>
    <property type="evidence" value="ECO:0007669"/>
    <property type="project" value="InterPro"/>
</dbReference>
<keyword evidence="2 9" id="KW-0540">Nuclease</keyword>
<dbReference type="InterPro" id="IPR001279">
    <property type="entry name" value="Metallo-B-lactamas"/>
</dbReference>
<dbReference type="AlphaFoldDB" id="A0A1Q2HXA1"/>
<dbReference type="GO" id="GO:0006364">
    <property type="term" value="P:rRNA processing"/>
    <property type="evidence" value="ECO:0007669"/>
    <property type="project" value="UniProtKB-UniRule"/>
</dbReference>
<feature type="binding site" evidence="9">
    <location>
        <begin position="481"/>
        <end position="485"/>
    </location>
    <ligand>
        <name>substrate</name>
    </ligand>
</feature>
<dbReference type="CDD" id="cd07714">
    <property type="entry name" value="RNaseJ_MBL-fold"/>
    <property type="match status" value="1"/>
</dbReference>
<dbReference type="InterPro" id="IPR004613">
    <property type="entry name" value="RNase_J"/>
</dbReference>
<dbReference type="KEGG" id="cgv:CGLAU_07600"/>
<evidence type="ECO:0000256" key="4">
    <source>
        <dbReference type="ARBA" id="ARBA00022759"/>
    </source>
</evidence>
<dbReference type="NCBIfam" id="TIGR00649">
    <property type="entry name" value="MG423"/>
    <property type="match status" value="1"/>
</dbReference>